<dbReference type="EMBL" id="JADCSA010000001">
    <property type="protein sequence ID" value="MBE7323120.1"/>
    <property type="molecule type" value="Genomic_DNA"/>
</dbReference>
<gene>
    <name evidence="1" type="ORF">IEQ44_00455</name>
</gene>
<dbReference type="RefSeq" id="WP_193636462.1">
    <property type="nucleotide sequence ID" value="NZ_JADCSA010000001.1"/>
</dbReference>
<protein>
    <submittedName>
        <fullName evidence="1">Phosphohydrolase</fullName>
    </submittedName>
</protein>
<sequence length="206" mass="22993">MARSTLTLDGVRTLAREAHAGQVDKQGRDYFVAHLDPIAASLRKFGDHAEMAGYLHDIIEDTEMDEFTLLRAGVPFSVVRAVAAVSKREGEPYEQLIRRAALDPLGRLVKLADNAHNLAELDALAETDPETAERLHKKYTTAREILLSVGSPEGRAWMISALQEMEHNHPRATPDPDHWPSRDDLDEMESLAAFRDQIVALEAYDV</sequence>
<name>A0ABR9RP00_9ACTN</name>
<organism evidence="1 2">
    <name type="scientific">Nocardioides malaquae</name>
    <dbReference type="NCBI Taxonomy" id="2773426"/>
    <lineage>
        <taxon>Bacteria</taxon>
        <taxon>Bacillati</taxon>
        <taxon>Actinomycetota</taxon>
        <taxon>Actinomycetes</taxon>
        <taxon>Propionibacteriales</taxon>
        <taxon>Nocardioidaceae</taxon>
        <taxon>Nocardioides</taxon>
    </lineage>
</organism>
<reference evidence="1 2" key="1">
    <citation type="submission" date="2020-10" db="EMBL/GenBank/DDBJ databases">
        <title>Nocardioides sp. isolated from sludge.</title>
        <authorList>
            <person name="Zhang X."/>
        </authorList>
    </citation>
    <scope>NUCLEOTIDE SEQUENCE [LARGE SCALE GENOMIC DNA]</scope>
    <source>
        <strain evidence="1 2">Y6</strain>
    </source>
</reference>
<proteinExistence type="predicted"/>
<dbReference type="Gene3D" id="1.10.3210.10">
    <property type="entry name" value="Hypothetical protein af1432"/>
    <property type="match status" value="1"/>
</dbReference>
<comment type="caution">
    <text evidence="1">The sequence shown here is derived from an EMBL/GenBank/DDBJ whole genome shotgun (WGS) entry which is preliminary data.</text>
</comment>
<keyword evidence="2" id="KW-1185">Reference proteome</keyword>
<evidence type="ECO:0000313" key="1">
    <source>
        <dbReference type="EMBL" id="MBE7323120.1"/>
    </source>
</evidence>
<accession>A0ABR9RP00</accession>
<dbReference type="SUPFAM" id="SSF109604">
    <property type="entry name" value="HD-domain/PDEase-like"/>
    <property type="match status" value="1"/>
</dbReference>
<dbReference type="Proteomes" id="UP000756387">
    <property type="component" value="Unassembled WGS sequence"/>
</dbReference>
<evidence type="ECO:0000313" key="2">
    <source>
        <dbReference type="Proteomes" id="UP000756387"/>
    </source>
</evidence>